<dbReference type="AlphaFoldDB" id="A0AAE1GWE7"/>
<feature type="domain" description="Transposable element P transposase-like RNase H" evidence="2">
    <location>
        <begin position="336"/>
        <end position="393"/>
    </location>
</feature>
<sequence>MTDKVCSSHFMEKDIITHDKHVVNGKDVLIPRERALLNKGALPLQLQNYPPYYQPKINKRKGPPKRNCIDPKKKIKNVKGTEQSIPSNSTDGGSEVDQQEQVEISTEEISDQIPPVPEAPTQLVQECKEIIQKKILECRKKNEKVLAEAIQKLPPALQEAVKACFEASKKKSPCGRRYTLQWVYECMLIKIKSPSLYQHILDHNILPMPSITTIKAYLKKYRGAYGFQKSTFLLLEEKSEELPAIKRRGVLLLDEMKLPPGVYFEQSALKVEEFVNFGEGLAEFGQDLEDQYEEASQKLPCNPKQQQKDARKAKRNAKNEKKRDKNLGDHGLHGKSTWIQTLACFLSKGAADDEQLTKFVLEATILMENSNYFVDGVVTDGASWNRSMWDRFGEIFISYLYLLTPAGMIKLSHWNAVVEADSLREIGLRECPRLTKDHLSPNPWEKMRCGLAWQFWSHSAAAAMESFRFQGVEELEDCDASVQICKLVNNLADIMNSRLPVNALKANSPQVELLEYLKSEEIGYQFLMTSRLNQNALERFFGLMRQSCGPNSHPEPRVFVQLFKLLSVYSLVKPIKGSNITGGEMLHSLFSMEDFKSQTNIERRKELDNRLDDLVQAGANLDEIPNLVQIFEDHNYIEESMDDFALVYVAGYTARKAMKFSNKCSACEKSLIRPNPADATDEHLLIK</sequence>
<accession>A0AAE1GWE7</accession>
<proteinExistence type="predicted"/>
<protein>
    <submittedName>
        <fullName evidence="4">Transposable element P transposase</fullName>
    </submittedName>
</protein>
<dbReference type="Pfam" id="PF21787">
    <property type="entry name" value="TNP-like_RNaseH_N"/>
    <property type="match status" value="2"/>
</dbReference>
<feature type="domain" description="Transposable element P transposase-like GTP-binding insertion" evidence="3">
    <location>
        <begin position="412"/>
        <end position="502"/>
    </location>
</feature>
<dbReference type="InterPro" id="IPR048366">
    <property type="entry name" value="TNP-like_GBD"/>
</dbReference>
<reference evidence="4" key="1">
    <citation type="submission" date="2021-07" db="EMBL/GenBank/DDBJ databases">
        <authorList>
            <person name="Catto M.A."/>
            <person name="Jacobson A."/>
            <person name="Kennedy G."/>
            <person name="Labadie P."/>
            <person name="Hunt B.G."/>
            <person name="Srinivasan R."/>
        </authorList>
    </citation>
    <scope>NUCLEOTIDE SEQUENCE</scope>
    <source>
        <strain evidence="4">PL_HMW_Pooled</strain>
        <tissue evidence="4">Head</tissue>
    </source>
</reference>
<evidence type="ECO:0000313" key="5">
    <source>
        <dbReference type="Proteomes" id="UP001219518"/>
    </source>
</evidence>
<evidence type="ECO:0000313" key="4">
    <source>
        <dbReference type="EMBL" id="KAK3910133.1"/>
    </source>
</evidence>
<evidence type="ECO:0000259" key="3">
    <source>
        <dbReference type="Pfam" id="PF21788"/>
    </source>
</evidence>
<evidence type="ECO:0000259" key="2">
    <source>
        <dbReference type="Pfam" id="PF21787"/>
    </source>
</evidence>
<feature type="domain" description="Transposable element P transposase-like RNase H" evidence="2">
    <location>
        <begin position="225"/>
        <end position="281"/>
    </location>
</feature>
<dbReference type="Pfam" id="PF21788">
    <property type="entry name" value="TNP-like_GBD"/>
    <property type="match status" value="1"/>
</dbReference>
<dbReference type="EMBL" id="JAHWGI010000147">
    <property type="protein sequence ID" value="KAK3910133.1"/>
    <property type="molecule type" value="Genomic_DNA"/>
</dbReference>
<feature type="region of interest" description="Disordered" evidence="1">
    <location>
        <begin position="296"/>
        <end position="332"/>
    </location>
</feature>
<gene>
    <name evidence="4" type="ORF">KUF71_000711</name>
</gene>
<feature type="compositionally biased region" description="Polar residues" evidence="1">
    <location>
        <begin position="80"/>
        <end position="92"/>
    </location>
</feature>
<dbReference type="InterPro" id="IPR048365">
    <property type="entry name" value="TNP-like_RNaseH_N"/>
</dbReference>
<evidence type="ECO:0000256" key="1">
    <source>
        <dbReference type="SAM" id="MobiDB-lite"/>
    </source>
</evidence>
<dbReference type="PANTHER" id="PTHR47577">
    <property type="entry name" value="THAP DOMAIN-CONTAINING PROTEIN 6"/>
    <property type="match status" value="1"/>
</dbReference>
<organism evidence="4 5">
    <name type="scientific">Frankliniella fusca</name>
    <dbReference type="NCBI Taxonomy" id="407009"/>
    <lineage>
        <taxon>Eukaryota</taxon>
        <taxon>Metazoa</taxon>
        <taxon>Ecdysozoa</taxon>
        <taxon>Arthropoda</taxon>
        <taxon>Hexapoda</taxon>
        <taxon>Insecta</taxon>
        <taxon>Pterygota</taxon>
        <taxon>Neoptera</taxon>
        <taxon>Paraneoptera</taxon>
        <taxon>Thysanoptera</taxon>
        <taxon>Terebrantia</taxon>
        <taxon>Thripoidea</taxon>
        <taxon>Thripidae</taxon>
        <taxon>Frankliniella</taxon>
    </lineage>
</organism>
<feature type="compositionally biased region" description="Acidic residues" evidence="1">
    <location>
        <begin position="97"/>
        <end position="110"/>
    </location>
</feature>
<dbReference type="Proteomes" id="UP001219518">
    <property type="component" value="Unassembled WGS sequence"/>
</dbReference>
<feature type="compositionally biased region" description="Basic and acidic residues" evidence="1">
    <location>
        <begin position="317"/>
        <end position="332"/>
    </location>
</feature>
<keyword evidence="5" id="KW-1185">Reference proteome</keyword>
<name>A0AAE1GWE7_9NEOP</name>
<dbReference type="PANTHER" id="PTHR47577:SF2">
    <property type="entry name" value="THAP DOMAIN CONTAINING 9"/>
    <property type="match status" value="1"/>
</dbReference>
<comment type="caution">
    <text evidence="4">The sequence shown here is derived from an EMBL/GenBank/DDBJ whole genome shotgun (WGS) entry which is preliminary data.</text>
</comment>
<feature type="region of interest" description="Disordered" evidence="1">
    <location>
        <begin position="53"/>
        <end position="116"/>
    </location>
</feature>
<reference evidence="4" key="2">
    <citation type="journal article" date="2023" name="BMC Genomics">
        <title>Pest status, molecular evolution, and epigenetic factors derived from the genome assembly of Frankliniella fusca, a thysanopteran phytovirus vector.</title>
        <authorList>
            <person name="Catto M.A."/>
            <person name="Labadie P.E."/>
            <person name="Jacobson A.L."/>
            <person name="Kennedy G.G."/>
            <person name="Srinivasan R."/>
            <person name="Hunt B.G."/>
        </authorList>
    </citation>
    <scope>NUCLEOTIDE SEQUENCE</scope>
    <source>
        <strain evidence="4">PL_HMW_Pooled</strain>
    </source>
</reference>